<dbReference type="GO" id="GO:0005516">
    <property type="term" value="F:calmodulin binding"/>
    <property type="evidence" value="ECO:0007669"/>
    <property type="project" value="InterPro"/>
</dbReference>
<organism evidence="1 2">
    <name type="scientific">Bugula neritina</name>
    <name type="common">Brown bryozoan</name>
    <name type="synonym">Sertularia neritina</name>
    <dbReference type="NCBI Taxonomy" id="10212"/>
    <lineage>
        <taxon>Eukaryota</taxon>
        <taxon>Metazoa</taxon>
        <taxon>Spiralia</taxon>
        <taxon>Lophotrochozoa</taxon>
        <taxon>Bryozoa</taxon>
        <taxon>Gymnolaemata</taxon>
        <taxon>Cheilostomatida</taxon>
        <taxon>Flustrina</taxon>
        <taxon>Buguloidea</taxon>
        <taxon>Bugulidae</taxon>
        <taxon>Bugula</taxon>
    </lineage>
</organism>
<sequence>MSRWSGQGFGKDLKEFVGLLDAGNARRVETERFHRAATLIQAVFKSWRTRKTLQRANDGITKLQRSFRIKRTVQKKVQDEQRIQIELQHQLVVARKKAMRATREKTMQILGMLPASAVPKHMENIRQSSALTIQSAWRGFLVRKEFEECKSEKVKSRSAIILQRAVRKFLARRAKVRNDPPIWQKVEGLTDERRVYLQKVILNRREANPPKERSREGQEELHSRCQDMLKRHVLTNRVDRSRQLHREALLAQLETDSSLLLNAPKLSELKLEQVDSFVCRSVPVATKARENHNNELRLLKQPWWRKLSDEYQDSVYEDTQIL</sequence>
<dbReference type="PANTHER" id="PTHR15673:SF2">
    <property type="entry name" value="IQ CALMODULIN-BINDING MOTIF-CONTAINING PROTEIN 1"/>
    <property type="match status" value="1"/>
</dbReference>
<protein>
    <submittedName>
        <fullName evidence="1">IQCB1</fullName>
    </submittedName>
</protein>
<dbReference type="Proteomes" id="UP000593567">
    <property type="component" value="Unassembled WGS sequence"/>
</dbReference>
<dbReference type="GO" id="GO:0060271">
    <property type="term" value="P:cilium assembly"/>
    <property type="evidence" value="ECO:0007669"/>
    <property type="project" value="InterPro"/>
</dbReference>
<proteinExistence type="predicted"/>
<reference evidence="1" key="1">
    <citation type="submission" date="2020-06" db="EMBL/GenBank/DDBJ databases">
        <title>Draft genome of Bugula neritina, a colonial animal packing powerful symbionts and potential medicines.</title>
        <authorList>
            <person name="Rayko M."/>
        </authorList>
    </citation>
    <scope>NUCLEOTIDE SEQUENCE [LARGE SCALE GENOMIC DNA]</scope>
    <source>
        <strain evidence="1">Kwan_BN1</strain>
    </source>
</reference>
<comment type="caution">
    <text evidence="1">The sequence shown here is derived from an EMBL/GenBank/DDBJ whole genome shotgun (WGS) entry which is preliminary data.</text>
</comment>
<evidence type="ECO:0000313" key="2">
    <source>
        <dbReference type="Proteomes" id="UP000593567"/>
    </source>
</evidence>
<dbReference type="PROSITE" id="PS50096">
    <property type="entry name" value="IQ"/>
    <property type="match status" value="2"/>
</dbReference>
<dbReference type="EMBL" id="VXIV02003146">
    <property type="protein sequence ID" value="KAF6020782.1"/>
    <property type="molecule type" value="Genomic_DNA"/>
</dbReference>
<dbReference type="InterPro" id="IPR028765">
    <property type="entry name" value="IQCB1"/>
</dbReference>
<dbReference type="Pfam" id="PF00612">
    <property type="entry name" value="IQ"/>
    <property type="match status" value="3"/>
</dbReference>
<dbReference type="InterPro" id="IPR000048">
    <property type="entry name" value="IQ_motif_EF-hand-BS"/>
</dbReference>
<keyword evidence="2" id="KW-1185">Reference proteome</keyword>
<dbReference type="AlphaFoldDB" id="A0A7J7J3M4"/>
<dbReference type="SMART" id="SM00015">
    <property type="entry name" value="IQ"/>
    <property type="match status" value="3"/>
</dbReference>
<name>A0A7J7J3M4_BUGNE</name>
<evidence type="ECO:0000313" key="1">
    <source>
        <dbReference type="EMBL" id="KAF6020782.1"/>
    </source>
</evidence>
<dbReference type="GO" id="GO:0005929">
    <property type="term" value="C:cilium"/>
    <property type="evidence" value="ECO:0007669"/>
    <property type="project" value="TreeGrafter"/>
</dbReference>
<accession>A0A7J7J3M4</accession>
<dbReference type="OrthoDB" id="8178106at2759"/>
<dbReference type="PANTHER" id="PTHR15673">
    <property type="entry name" value="IQ CALMODULIN-BINDING MOTIF CONTAINING PROTEIN 1"/>
    <property type="match status" value="1"/>
</dbReference>
<dbReference type="Gene3D" id="1.20.5.190">
    <property type="match status" value="2"/>
</dbReference>
<gene>
    <name evidence="1" type="ORF">EB796_020938</name>
</gene>